<feature type="region of interest" description="Disordered" evidence="1">
    <location>
        <begin position="111"/>
        <end position="130"/>
    </location>
</feature>
<reference evidence="2 3" key="1">
    <citation type="submission" date="2020-05" db="EMBL/GenBank/DDBJ databases">
        <title>Identification and distribution of gene clusters putatively required for synthesis of sphingolipid metabolism inhibitors in phylogenetically diverse species of the filamentous fungus Fusarium.</title>
        <authorList>
            <person name="Kim H.-S."/>
            <person name="Busman M."/>
            <person name="Brown D.W."/>
            <person name="Divon H."/>
            <person name="Uhlig S."/>
            <person name="Proctor R.H."/>
        </authorList>
    </citation>
    <scope>NUCLEOTIDE SEQUENCE [LARGE SCALE GENOMIC DNA]</scope>
    <source>
        <strain evidence="2 3">NRRL 66235</strain>
    </source>
</reference>
<protein>
    <submittedName>
        <fullName evidence="2">Uncharacterized protein</fullName>
    </submittedName>
</protein>
<gene>
    <name evidence="2" type="ORF">FMUND_12617</name>
</gene>
<proteinExistence type="predicted"/>
<dbReference type="EMBL" id="JAAOAN010000520">
    <property type="protein sequence ID" value="KAF5704261.1"/>
    <property type="molecule type" value="Genomic_DNA"/>
</dbReference>
<name>A0A8H6D4P0_9HYPO</name>
<keyword evidence="3" id="KW-1185">Reference proteome</keyword>
<sequence length="130" mass="14107">MQLVVLPYLRRERYGPVPSTTDDAGPGSRRRLGVDEVLWIRVSFLPMRFGAAEAVGEIPKAHVNHPRLYAKDRGVPAVHRATIADLGDNLLTHPLLPSVILLQPDPDLGVAKLGQKAPAEGRQGPYPPGP</sequence>
<evidence type="ECO:0000313" key="3">
    <source>
        <dbReference type="Proteomes" id="UP000544331"/>
    </source>
</evidence>
<comment type="caution">
    <text evidence="2">The sequence shown here is derived from an EMBL/GenBank/DDBJ whole genome shotgun (WGS) entry which is preliminary data.</text>
</comment>
<evidence type="ECO:0000313" key="2">
    <source>
        <dbReference type="EMBL" id="KAF5704261.1"/>
    </source>
</evidence>
<dbReference type="AlphaFoldDB" id="A0A8H6D4P0"/>
<organism evidence="2 3">
    <name type="scientific">Fusarium mundagurra</name>
    <dbReference type="NCBI Taxonomy" id="1567541"/>
    <lineage>
        <taxon>Eukaryota</taxon>
        <taxon>Fungi</taxon>
        <taxon>Dikarya</taxon>
        <taxon>Ascomycota</taxon>
        <taxon>Pezizomycotina</taxon>
        <taxon>Sordariomycetes</taxon>
        <taxon>Hypocreomycetidae</taxon>
        <taxon>Hypocreales</taxon>
        <taxon>Nectriaceae</taxon>
        <taxon>Fusarium</taxon>
        <taxon>Fusarium fujikuroi species complex</taxon>
    </lineage>
</organism>
<evidence type="ECO:0000256" key="1">
    <source>
        <dbReference type="SAM" id="MobiDB-lite"/>
    </source>
</evidence>
<dbReference type="Proteomes" id="UP000544331">
    <property type="component" value="Unassembled WGS sequence"/>
</dbReference>
<accession>A0A8H6D4P0</accession>